<feature type="compositionally biased region" description="Low complexity" evidence="1">
    <location>
        <begin position="429"/>
        <end position="442"/>
    </location>
</feature>
<accession>A0A9N8PJP1</accession>
<feature type="region of interest" description="Disordered" evidence="1">
    <location>
        <begin position="291"/>
        <end position="340"/>
    </location>
</feature>
<comment type="caution">
    <text evidence="2">The sequence shown here is derived from an EMBL/GenBank/DDBJ whole genome shotgun (WGS) entry which is preliminary data.</text>
</comment>
<dbReference type="OrthoDB" id="3935425at2759"/>
<keyword evidence="3" id="KW-1185">Reference proteome</keyword>
<feature type="compositionally biased region" description="Acidic residues" evidence="1">
    <location>
        <begin position="443"/>
        <end position="459"/>
    </location>
</feature>
<evidence type="ECO:0000256" key="1">
    <source>
        <dbReference type="SAM" id="MobiDB-lite"/>
    </source>
</evidence>
<protein>
    <submittedName>
        <fullName evidence="2">Uncharacterized protein</fullName>
    </submittedName>
</protein>
<feature type="compositionally biased region" description="Basic and acidic residues" evidence="1">
    <location>
        <begin position="460"/>
        <end position="471"/>
    </location>
</feature>
<gene>
    <name evidence="2" type="ORF">AWRI4233_LOCUS5703</name>
</gene>
<evidence type="ECO:0000313" key="2">
    <source>
        <dbReference type="EMBL" id="CAD0096448.1"/>
    </source>
</evidence>
<proteinExistence type="predicted"/>
<name>A0A9N8PJP1_9PEZI</name>
<feature type="region of interest" description="Disordered" evidence="1">
    <location>
        <begin position="238"/>
        <end position="266"/>
    </location>
</feature>
<sequence>MNGRLALSDPSVKELAKATCSSTHYDNLPELLGEANWQEWSDALQHAALLAGTDAVLNGESKHPISLEGQQCTTSEWNDNIKRTAVWRRRNESLLKAMRNASAVDLTAFDGSNAHQTYLGLKLQYHTSDSQKAFKLFSEGLMVIYELNSSPRDIADQLQDAFNRYNHLVGHNTEQRLPDNFLKMAFLDSLDSEYGDWRKTLLKERDVLALDEGSTLTFNELVNLTIAERDRLLQEQTNNKTSVPIISQRPPKRNISEVDEPAQQDVHNPCYRASAQDQGYSAQYSEIQNMHSNDNFSDDSESNDGSDPMAEDGAEEQFSTSNQHYASSGEQAGDDNPEYRATFDKNWQDLVVAQYDEVQGQIDAINRVLRRIGSSKRQRRKRGPVLEELSGKWLLYSEEYNPANAGALRFECWEITSRKQKRLHPTSLQSDQSTDSSGTSDSGESEGSDDDESDGEDNDDRNGDDESRSSDSSDDEERYDRVIRTDRHASVAIKVEENNNTERMRDAEGVVTAVAIKAEQSDSDESADEHIDSA</sequence>
<feature type="compositionally biased region" description="Polar residues" evidence="1">
    <location>
        <begin position="317"/>
        <end position="330"/>
    </location>
</feature>
<dbReference type="Proteomes" id="UP000714618">
    <property type="component" value="Unassembled WGS sequence"/>
</dbReference>
<feature type="compositionally biased region" description="Acidic residues" evidence="1">
    <location>
        <begin position="296"/>
        <end position="315"/>
    </location>
</feature>
<organism evidence="2 3">
    <name type="scientific">Aureobasidium mustum</name>
    <dbReference type="NCBI Taxonomy" id="2773714"/>
    <lineage>
        <taxon>Eukaryota</taxon>
        <taxon>Fungi</taxon>
        <taxon>Dikarya</taxon>
        <taxon>Ascomycota</taxon>
        <taxon>Pezizomycotina</taxon>
        <taxon>Dothideomycetes</taxon>
        <taxon>Dothideomycetidae</taxon>
        <taxon>Dothideales</taxon>
        <taxon>Saccotheciaceae</taxon>
        <taxon>Aureobasidium</taxon>
    </lineage>
</organism>
<evidence type="ECO:0000313" key="3">
    <source>
        <dbReference type="Proteomes" id="UP000714618"/>
    </source>
</evidence>
<feature type="compositionally biased region" description="Basic and acidic residues" evidence="1">
    <location>
        <begin position="478"/>
        <end position="489"/>
    </location>
</feature>
<feature type="region of interest" description="Disordered" evidence="1">
    <location>
        <begin position="420"/>
        <end position="489"/>
    </location>
</feature>
<reference evidence="2" key="1">
    <citation type="submission" date="2020-06" db="EMBL/GenBank/DDBJ databases">
        <authorList>
            <person name="Onetto C."/>
        </authorList>
    </citation>
    <scope>NUCLEOTIDE SEQUENCE</scope>
</reference>
<dbReference type="EMBL" id="CAIJEO010000007">
    <property type="protein sequence ID" value="CAD0096448.1"/>
    <property type="molecule type" value="Genomic_DNA"/>
</dbReference>
<dbReference type="AlphaFoldDB" id="A0A9N8PJP1"/>